<feature type="chain" id="PRO_5017568754" evidence="1">
    <location>
        <begin position="21"/>
        <end position="202"/>
    </location>
</feature>
<proteinExistence type="predicted"/>
<gene>
    <name evidence="2" type="ORF">BP5796_02745</name>
</gene>
<dbReference type="AlphaFoldDB" id="A0A3D8SZ70"/>
<evidence type="ECO:0000313" key="3">
    <source>
        <dbReference type="Proteomes" id="UP000256328"/>
    </source>
</evidence>
<reference evidence="2 3" key="1">
    <citation type="journal article" date="2018" name="IMA Fungus">
        <title>IMA Genome-F 9: Draft genome sequence of Annulohypoxylon stygium, Aspergillus mulundensis, Berkeleyomyces basicola (syn. Thielaviopsis basicola), Ceratocystis smalleyi, two Cercospora beticola strains, Coleophoma cylindrospora, Fusarium fracticaudum, Phialophora cf. hyalina, and Morchella septimelata.</title>
        <authorList>
            <person name="Wingfield B.D."/>
            <person name="Bills G.F."/>
            <person name="Dong Y."/>
            <person name="Huang W."/>
            <person name="Nel W.J."/>
            <person name="Swalarsk-Parry B.S."/>
            <person name="Vaghefi N."/>
            <person name="Wilken P.M."/>
            <person name="An Z."/>
            <person name="de Beer Z.W."/>
            <person name="De Vos L."/>
            <person name="Chen L."/>
            <person name="Duong T.A."/>
            <person name="Gao Y."/>
            <person name="Hammerbacher A."/>
            <person name="Kikkert J.R."/>
            <person name="Li Y."/>
            <person name="Li H."/>
            <person name="Li K."/>
            <person name="Li Q."/>
            <person name="Liu X."/>
            <person name="Ma X."/>
            <person name="Naidoo K."/>
            <person name="Pethybridge S.J."/>
            <person name="Sun J."/>
            <person name="Steenkamp E.T."/>
            <person name="van der Nest M.A."/>
            <person name="van Wyk S."/>
            <person name="Wingfield M.J."/>
            <person name="Xiong C."/>
            <person name="Yue Q."/>
            <person name="Zhang X."/>
        </authorList>
    </citation>
    <scope>NUCLEOTIDE SEQUENCE [LARGE SCALE GENOMIC DNA]</scope>
    <source>
        <strain evidence="2 3">BP5796</strain>
    </source>
</reference>
<protein>
    <submittedName>
        <fullName evidence="2">Uncharacterized protein</fullName>
    </submittedName>
</protein>
<organism evidence="2 3">
    <name type="scientific">Coleophoma crateriformis</name>
    <dbReference type="NCBI Taxonomy" id="565419"/>
    <lineage>
        <taxon>Eukaryota</taxon>
        <taxon>Fungi</taxon>
        <taxon>Dikarya</taxon>
        <taxon>Ascomycota</taxon>
        <taxon>Pezizomycotina</taxon>
        <taxon>Leotiomycetes</taxon>
        <taxon>Helotiales</taxon>
        <taxon>Dermateaceae</taxon>
        <taxon>Coleophoma</taxon>
    </lineage>
</organism>
<comment type="caution">
    <text evidence="2">The sequence shown here is derived from an EMBL/GenBank/DDBJ whole genome shotgun (WGS) entry which is preliminary data.</text>
</comment>
<evidence type="ECO:0000313" key="2">
    <source>
        <dbReference type="EMBL" id="RDW91580.1"/>
    </source>
</evidence>
<sequence>MQFSTATILAALSFSSQVFAAPVAPAKRDMLVTVHSAVTTFHSEVTTELTSISSTVKSDVTTSIVPSVTTNLVSIAGSVNKTIDTIVPAIAGPVVTLSVSEVASIYNDLVVVKSVLSNVETVLNTTVTGVLAETKTLLAPEISAVLVLVTPLVNPLVAYVKSVVGTVTGADNLVSEVFALCSDIESVAGGIVDPVMGLVSIL</sequence>
<accession>A0A3D8SZ70</accession>
<evidence type="ECO:0000256" key="1">
    <source>
        <dbReference type="SAM" id="SignalP"/>
    </source>
</evidence>
<dbReference type="OrthoDB" id="3559540at2759"/>
<dbReference type="Proteomes" id="UP000256328">
    <property type="component" value="Unassembled WGS sequence"/>
</dbReference>
<keyword evidence="3" id="KW-1185">Reference proteome</keyword>
<name>A0A3D8SZ70_9HELO</name>
<keyword evidence="1" id="KW-0732">Signal</keyword>
<dbReference type="EMBL" id="PDLN01000003">
    <property type="protein sequence ID" value="RDW91580.1"/>
    <property type="molecule type" value="Genomic_DNA"/>
</dbReference>
<feature type="signal peptide" evidence="1">
    <location>
        <begin position="1"/>
        <end position="20"/>
    </location>
</feature>